<reference evidence="1 2" key="1">
    <citation type="journal article" date="2023" name="Sci. Data">
        <title>Genome assembly of the Korean intertidal mud-creeper Batillaria attramentaria.</title>
        <authorList>
            <person name="Patra A.K."/>
            <person name="Ho P.T."/>
            <person name="Jun S."/>
            <person name="Lee S.J."/>
            <person name="Kim Y."/>
            <person name="Won Y.J."/>
        </authorList>
    </citation>
    <scope>NUCLEOTIDE SEQUENCE [LARGE SCALE GENOMIC DNA]</scope>
    <source>
        <strain evidence="1">Wonlab-2016</strain>
    </source>
</reference>
<gene>
    <name evidence="1" type="ORF">BaRGS_00020716</name>
</gene>
<accession>A0ABD0KM37</accession>
<proteinExistence type="predicted"/>
<name>A0ABD0KM37_9CAEN</name>
<comment type="caution">
    <text evidence="1">The sequence shown here is derived from an EMBL/GenBank/DDBJ whole genome shotgun (WGS) entry which is preliminary data.</text>
</comment>
<organism evidence="1 2">
    <name type="scientific">Batillaria attramentaria</name>
    <dbReference type="NCBI Taxonomy" id="370345"/>
    <lineage>
        <taxon>Eukaryota</taxon>
        <taxon>Metazoa</taxon>
        <taxon>Spiralia</taxon>
        <taxon>Lophotrochozoa</taxon>
        <taxon>Mollusca</taxon>
        <taxon>Gastropoda</taxon>
        <taxon>Caenogastropoda</taxon>
        <taxon>Sorbeoconcha</taxon>
        <taxon>Cerithioidea</taxon>
        <taxon>Batillariidae</taxon>
        <taxon>Batillaria</taxon>
    </lineage>
</organism>
<evidence type="ECO:0000313" key="1">
    <source>
        <dbReference type="EMBL" id="KAK7487971.1"/>
    </source>
</evidence>
<feature type="non-terminal residue" evidence="1">
    <location>
        <position position="75"/>
    </location>
</feature>
<evidence type="ECO:0000313" key="2">
    <source>
        <dbReference type="Proteomes" id="UP001519460"/>
    </source>
</evidence>
<sequence>MQLCGRAGGSVNSTSALSVRVTSNDNTQQAMRYVHGSFCQPVFQVCTPASLLHYTTLAFSPALPQLPFQQFPSVS</sequence>
<protein>
    <submittedName>
        <fullName evidence="1">Uncharacterized protein</fullName>
    </submittedName>
</protein>
<dbReference type="EMBL" id="JACVVK020000156">
    <property type="protein sequence ID" value="KAK7487971.1"/>
    <property type="molecule type" value="Genomic_DNA"/>
</dbReference>
<keyword evidence="2" id="KW-1185">Reference proteome</keyword>
<dbReference type="Proteomes" id="UP001519460">
    <property type="component" value="Unassembled WGS sequence"/>
</dbReference>
<dbReference type="AlphaFoldDB" id="A0ABD0KM37"/>